<proteinExistence type="predicted"/>
<reference evidence="3 4" key="1">
    <citation type="journal article" date="2012" name="J. Bacteriol.">
        <title>Draft Genome Sequence of Novosphingobium nitrogenifigens Y88T.</title>
        <authorList>
            <person name="Strabala T.J."/>
            <person name="Macdonald L."/>
            <person name="Liu V."/>
            <person name="Smit A.M."/>
        </authorList>
    </citation>
    <scope>NUCLEOTIDE SEQUENCE [LARGE SCALE GENOMIC DNA]</scope>
    <source>
        <strain evidence="3 4">DSM 19370</strain>
    </source>
</reference>
<dbReference type="Proteomes" id="UP000004728">
    <property type="component" value="Unassembled WGS sequence"/>
</dbReference>
<dbReference type="AlphaFoldDB" id="F1Z6K9"/>
<dbReference type="HOGENOM" id="CLU_010547_0_0_5"/>
<accession>F1Z6K9</accession>
<protein>
    <submittedName>
        <fullName evidence="3">Outer membrane autotransporter barrel protein</fullName>
    </submittedName>
</protein>
<dbReference type="SUPFAM" id="SSF103515">
    <property type="entry name" value="Autotransporter"/>
    <property type="match status" value="1"/>
</dbReference>
<name>F1Z6K9_9SPHN</name>
<dbReference type="Pfam" id="PF03797">
    <property type="entry name" value="Autotransporter"/>
    <property type="match status" value="1"/>
</dbReference>
<dbReference type="SMART" id="SM00869">
    <property type="entry name" value="Autotransporter"/>
    <property type="match status" value="1"/>
</dbReference>
<dbReference type="eggNOG" id="COG4625">
    <property type="taxonomic scope" value="Bacteria"/>
</dbReference>
<feature type="chain" id="PRO_5003272449" evidence="1">
    <location>
        <begin position="34"/>
        <end position="1059"/>
    </location>
</feature>
<feature type="domain" description="Autotransporter" evidence="2">
    <location>
        <begin position="770"/>
        <end position="1059"/>
    </location>
</feature>
<organism evidence="3 4">
    <name type="scientific">Novosphingobium nitrogenifigens DSM 19370</name>
    <dbReference type="NCBI Taxonomy" id="983920"/>
    <lineage>
        <taxon>Bacteria</taxon>
        <taxon>Pseudomonadati</taxon>
        <taxon>Pseudomonadota</taxon>
        <taxon>Alphaproteobacteria</taxon>
        <taxon>Sphingomonadales</taxon>
        <taxon>Sphingomonadaceae</taxon>
        <taxon>Novosphingobium</taxon>
    </lineage>
</organism>
<evidence type="ECO:0000256" key="1">
    <source>
        <dbReference type="SAM" id="SignalP"/>
    </source>
</evidence>
<sequence length="1059" mass="107127">MLMQRKIPQFLASAAPVAVYVAAGLSAAAPAYADTTITGTTTSAQTTSTAGNVTVAGTGTLKVASGAAATVDSSSTVTVNSGGTISAGTASAAVDGSIGVLINPGITTTITNAGTIAVLENYTPTSTTGSSLTGAISGVSNRYGIYGASGGTITGSISNTGSITVDGENSAAIQIDSTLNGSLTTSGTITVLGDSSYGIKTAAVTGNVTVGGTVTVAGSSAQGVVLSGDVGGIFKIDGAVTNSLSYTTSSSTTLTLWSTRLNTATPVVEVDGNVAGGILINAPTSSNSTDTDRGSIVAYGNNTALQIGGANNITIGAGTTDNGSYALGIDGSITATTTTSGIDVLAVSIGGEGGNVTLTNGMEVYGTVTASTADSSATAVLINSGSTVGSIFNTGTIKATATGQSNGNLYAIRDLSGSVTSITNQGYIIATSTTAGSARAIDLSANTSGVTITQSLTSDNQTNQATDKAATGYNVDTATAYAGITGDIYTGSGNDTLNIQSGTVTGNAYLGAGNNTVALADDSKWVGNIDFGSAGTETMTLTGNARYTGTVTLNNQPGTLTVSDSARWLGAIVGGSALDVTVNGGTFGANSTATSTVKSLTVGAGGTLRAYIDGDTGTSSKLVATTATFASGATISTKITSLANVVGTYNVLNATTLNGASTLTNSSLSLPVLFTGSVSTDANNVYVTIAKATASELGLTAAQASAYNAILSDAADNTYVEKTLLEIYDKPTLRGRFNEMLPDYAGGTFDIVTRASRLVGRHIDDDSSMFSISDTAAWLEPIVFRGTRRYGDTAGFKTSGGGLSAGFEKVTGIGNVGFTISWFTGSVNTGSYQHIKNNDYELGLFWRKSSGPLYIWARGAAGRSSFNSTRTFNGTYTNETTTAVTPVNFSYTAAGHWAGWYVTGTAGVSYKVPINDHWSIRPRGVIEYDRLQENSHIETGDTPIALTVDSRHSSQTTATTTLLAAWSSGPSNHEGRPFSVELEAGRRSHLTGNLGDTTASFETGDRFTVNGGHLPSAWVGQLSILQGGLDYTWKIGTDWERSSDGGISYGVRASISIAM</sequence>
<evidence type="ECO:0000313" key="4">
    <source>
        <dbReference type="Proteomes" id="UP000004728"/>
    </source>
</evidence>
<evidence type="ECO:0000259" key="2">
    <source>
        <dbReference type="PROSITE" id="PS51208"/>
    </source>
</evidence>
<feature type="signal peptide" evidence="1">
    <location>
        <begin position="1"/>
        <end position="33"/>
    </location>
</feature>
<dbReference type="InParanoid" id="F1Z6K9"/>
<dbReference type="InterPro" id="IPR036709">
    <property type="entry name" value="Autotransporte_beta_dom_sf"/>
</dbReference>
<dbReference type="EMBL" id="AEWJ01000025">
    <property type="protein sequence ID" value="EGD59669.1"/>
    <property type="molecule type" value="Genomic_DNA"/>
</dbReference>
<dbReference type="OrthoDB" id="7613961at2"/>
<dbReference type="Gene3D" id="2.40.128.130">
    <property type="entry name" value="Autotransporter beta-domain"/>
    <property type="match status" value="1"/>
</dbReference>
<keyword evidence="4" id="KW-1185">Reference proteome</keyword>
<gene>
    <name evidence="3" type="ORF">Y88_2453</name>
</gene>
<keyword evidence="1" id="KW-0732">Signal</keyword>
<dbReference type="STRING" id="983920.Y88_2453"/>
<dbReference type="PROSITE" id="PS51208">
    <property type="entry name" value="AUTOTRANSPORTER"/>
    <property type="match status" value="1"/>
</dbReference>
<dbReference type="InterPro" id="IPR005546">
    <property type="entry name" value="Autotransporte_beta"/>
</dbReference>
<comment type="caution">
    <text evidence="3">The sequence shown here is derived from an EMBL/GenBank/DDBJ whole genome shotgun (WGS) entry which is preliminary data.</text>
</comment>
<evidence type="ECO:0000313" key="3">
    <source>
        <dbReference type="EMBL" id="EGD59669.1"/>
    </source>
</evidence>